<dbReference type="SMART" id="SM00257">
    <property type="entry name" value="LysM"/>
    <property type="match status" value="1"/>
</dbReference>
<keyword evidence="6" id="KW-1185">Reference proteome</keyword>
<feature type="region of interest" description="Disordered" evidence="2">
    <location>
        <begin position="224"/>
        <end position="243"/>
    </location>
</feature>
<evidence type="ECO:0000256" key="3">
    <source>
        <dbReference type="SAM" id="SignalP"/>
    </source>
</evidence>
<dbReference type="PROSITE" id="PS51782">
    <property type="entry name" value="LYSM"/>
    <property type="match status" value="1"/>
</dbReference>
<feature type="compositionally biased region" description="Low complexity" evidence="2">
    <location>
        <begin position="371"/>
        <end position="383"/>
    </location>
</feature>
<feature type="domain" description="LysM" evidence="4">
    <location>
        <begin position="133"/>
        <end position="177"/>
    </location>
</feature>
<organism evidence="5 6">
    <name type="scientific">Methylocystis echinoides</name>
    <dbReference type="NCBI Taxonomy" id="29468"/>
    <lineage>
        <taxon>Bacteria</taxon>
        <taxon>Pseudomonadati</taxon>
        <taxon>Pseudomonadota</taxon>
        <taxon>Alphaproteobacteria</taxon>
        <taxon>Hyphomicrobiales</taxon>
        <taxon>Methylocystaceae</taxon>
        <taxon>Methylocystis</taxon>
    </lineage>
</organism>
<dbReference type="PANTHER" id="PTHR21666:SF263">
    <property type="entry name" value="MUREIN HYDROLASE ACTIVATOR NLPD"/>
    <property type="match status" value="1"/>
</dbReference>
<evidence type="ECO:0000313" key="5">
    <source>
        <dbReference type="EMBL" id="GLI93101.1"/>
    </source>
</evidence>
<dbReference type="InterPro" id="IPR018392">
    <property type="entry name" value="LysM"/>
</dbReference>
<dbReference type="AlphaFoldDB" id="A0A9W6GU61"/>
<feature type="region of interest" description="Disordered" evidence="2">
    <location>
        <begin position="49"/>
        <end position="127"/>
    </location>
</feature>
<dbReference type="EMBL" id="BSEC01000001">
    <property type="protein sequence ID" value="GLI93101.1"/>
    <property type="molecule type" value="Genomic_DNA"/>
</dbReference>
<dbReference type="InterPro" id="IPR011055">
    <property type="entry name" value="Dup_hybrid_motif"/>
</dbReference>
<dbReference type="InterPro" id="IPR050570">
    <property type="entry name" value="Cell_wall_metabolism_enzyme"/>
</dbReference>
<evidence type="ECO:0000256" key="1">
    <source>
        <dbReference type="ARBA" id="ARBA00038420"/>
    </source>
</evidence>
<dbReference type="SUPFAM" id="SSF51261">
    <property type="entry name" value="Duplicated hybrid motif"/>
    <property type="match status" value="1"/>
</dbReference>
<dbReference type="PANTHER" id="PTHR21666">
    <property type="entry name" value="PEPTIDASE-RELATED"/>
    <property type="match status" value="1"/>
</dbReference>
<evidence type="ECO:0000313" key="6">
    <source>
        <dbReference type="Proteomes" id="UP001144323"/>
    </source>
</evidence>
<proteinExistence type="inferred from homology"/>
<comment type="similarity">
    <text evidence="1">Belongs to the E.coli NlpD/Haemophilus LppB family.</text>
</comment>
<dbReference type="InterPro" id="IPR036779">
    <property type="entry name" value="LysM_dom_sf"/>
</dbReference>
<comment type="caution">
    <text evidence="5">The sequence shown here is derived from an EMBL/GenBank/DDBJ whole genome shotgun (WGS) entry which is preliminary data.</text>
</comment>
<gene>
    <name evidence="5" type="ORF">LMG27198_20930</name>
</gene>
<dbReference type="Pfam" id="PF01551">
    <property type="entry name" value="Peptidase_M23"/>
    <property type="match status" value="1"/>
</dbReference>
<sequence>MGRVMFTQRQIAFSRVAVRLMLAAGAAALMAGCSDASRFTDPFSDPFSSGSAPKIARQGVDRAPTGSIGGASDVNGPAPLPGRVESRPLPGTTAPVAAAQPSAPRPAPVASAPAAAASTGGAGLSHWTADGGTPVTVGSGETAAMLATRYGVPADALLRANGYSNAAQVQPGARLIIPVYRAGATAAAAAAPVAAPAPKVVEAKVDPKTAAADKAKAEREAKLAREQDAKAKKAEALAKEQDAKRLKKAEADKAAEDARVAAAAKATDAKKLAEAKQAEAKKAAEAKAAEAKLAAEKAKLAKAEAAKSKADATAKAEAAKAAKEARLAQAEAAKAAQAEKQAKAEEAAAAKAEKKIAAIEKPAEPVKPAEKAVAATPAAPAAEEATKVSTSDADKFRWPAKGRIIQGFSSGGNDGINIAVPEGTPVKAAEDGQVAYAGSELKGYGNLVLIRHPNGFVTAYAHNGELDVKRGDTVKRGQTIAKSGQSGNVGSPQLHFELRKGATPVDPTNYLAGL</sequence>
<name>A0A9W6GU61_9HYPH</name>
<dbReference type="Pfam" id="PF01476">
    <property type="entry name" value="LysM"/>
    <property type="match status" value="1"/>
</dbReference>
<feature type="chain" id="PRO_5040959434" description="LysM domain-containing protein" evidence="3">
    <location>
        <begin position="32"/>
        <end position="514"/>
    </location>
</feature>
<dbReference type="CDD" id="cd00118">
    <property type="entry name" value="LysM"/>
    <property type="match status" value="1"/>
</dbReference>
<dbReference type="InterPro" id="IPR016047">
    <property type="entry name" value="M23ase_b-sheet_dom"/>
</dbReference>
<accession>A0A9W6GU61</accession>
<evidence type="ECO:0000259" key="4">
    <source>
        <dbReference type="PROSITE" id="PS51782"/>
    </source>
</evidence>
<feature type="compositionally biased region" description="Low complexity" evidence="2">
    <location>
        <begin position="92"/>
        <end position="119"/>
    </location>
</feature>
<dbReference type="SUPFAM" id="SSF54106">
    <property type="entry name" value="LysM domain"/>
    <property type="match status" value="1"/>
</dbReference>
<dbReference type="PROSITE" id="PS51257">
    <property type="entry name" value="PROKAR_LIPOPROTEIN"/>
    <property type="match status" value="1"/>
</dbReference>
<dbReference type="Gene3D" id="3.10.350.10">
    <property type="entry name" value="LysM domain"/>
    <property type="match status" value="1"/>
</dbReference>
<reference evidence="5" key="1">
    <citation type="journal article" date="2023" name="Int. J. Syst. Evol. Microbiol.">
        <title>Methylocystis iwaonis sp. nov., a type II methane-oxidizing bacterium from surface soil of a rice paddy field in Japan, and emended description of the genus Methylocystis (ex Whittenbury et al. 1970) Bowman et al. 1993.</title>
        <authorList>
            <person name="Kaise H."/>
            <person name="Sawadogo J.B."/>
            <person name="Alam M.S."/>
            <person name="Ueno C."/>
            <person name="Dianou D."/>
            <person name="Shinjo R."/>
            <person name="Asakawa S."/>
        </authorList>
    </citation>
    <scope>NUCLEOTIDE SEQUENCE</scope>
    <source>
        <strain evidence="5">LMG27198</strain>
    </source>
</reference>
<feature type="signal peptide" evidence="3">
    <location>
        <begin position="1"/>
        <end position="31"/>
    </location>
</feature>
<dbReference type="Proteomes" id="UP001144323">
    <property type="component" value="Unassembled WGS sequence"/>
</dbReference>
<feature type="region of interest" description="Disordered" evidence="2">
    <location>
        <begin position="363"/>
        <end position="391"/>
    </location>
</feature>
<dbReference type="Gene3D" id="2.70.70.10">
    <property type="entry name" value="Glucose Permease (Domain IIA)"/>
    <property type="match status" value="1"/>
</dbReference>
<protein>
    <recommendedName>
        <fullName evidence="4">LysM domain-containing protein</fullName>
    </recommendedName>
</protein>
<dbReference type="CDD" id="cd12797">
    <property type="entry name" value="M23_peptidase"/>
    <property type="match status" value="1"/>
</dbReference>
<evidence type="ECO:0000256" key="2">
    <source>
        <dbReference type="SAM" id="MobiDB-lite"/>
    </source>
</evidence>
<dbReference type="GO" id="GO:0004222">
    <property type="term" value="F:metalloendopeptidase activity"/>
    <property type="evidence" value="ECO:0007669"/>
    <property type="project" value="TreeGrafter"/>
</dbReference>
<keyword evidence="3" id="KW-0732">Signal</keyword>